<dbReference type="InterPro" id="IPR011074">
    <property type="entry name" value="CRAL/TRIO_N_dom"/>
</dbReference>
<proteinExistence type="evidence at transcript level"/>
<dbReference type="Gene3D" id="1.20.5.1200">
    <property type="entry name" value="Alpha-tocopherol transfer"/>
    <property type="match status" value="1"/>
</dbReference>
<dbReference type="AlphaFoldDB" id="A0A023F317"/>
<dbReference type="Gene3D" id="3.40.525.10">
    <property type="entry name" value="CRAL-TRIO lipid binding domain"/>
    <property type="match status" value="1"/>
</dbReference>
<dbReference type="SMART" id="SM00516">
    <property type="entry name" value="SEC14"/>
    <property type="match status" value="1"/>
</dbReference>
<evidence type="ECO:0000259" key="1">
    <source>
        <dbReference type="PROSITE" id="PS50191"/>
    </source>
</evidence>
<dbReference type="PANTHER" id="PTHR10174">
    <property type="entry name" value="ALPHA-TOCOPHEROL TRANSFER PROTEIN-RELATED"/>
    <property type="match status" value="1"/>
</dbReference>
<dbReference type="PRINTS" id="PR00180">
    <property type="entry name" value="CRETINALDHBP"/>
</dbReference>
<dbReference type="EMBL" id="GBBI01003206">
    <property type="protein sequence ID" value="JAC15506.1"/>
    <property type="molecule type" value="mRNA"/>
</dbReference>
<dbReference type="PANTHER" id="PTHR10174:SF120">
    <property type="entry name" value="CELLULAR RETINALDEHYDE BINDING PROTEIN"/>
    <property type="match status" value="1"/>
</dbReference>
<protein>
    <submittedName>
        <fullName evidence="2">Putative phosphatidylinositol transfer protein sec14</fullName>
    </submittedName>
</protein>
<dbReference type="CDD" id="cd00170">
    <property type="entry name" value="SEC14"/>
    <property type="match status" value="1"/>
</dbReference>
<dbReference type="SMART" id="SM01100">
    <property type="entry name" value="CRAL_TRIO_N"/>
    <property type="match status" value="1"/>
</dbReference>
<reference evidence="2" key="1">
    <citation type="journal article" date="2014" name="PLoS Negl. Trop. Dis.">
        <title>An updated insight into the Sialotranscriptome of Triatoma infestans: developmental stage and geographic variations.</title>
        <authorList>
            <person name="Schwarz A."/>
            <person name="Medrano-Mercado N."/>
            <person name="Schaub G.A."/>
            <person name="Struchiner C.J."/>
            <person name="Bargues M.D."/>
            <person name="Levy M.Z."/>
            <person name="Ribeiro J.M."/>
        </authorList>
    </citation>
    <scope>NUCLEOTIDE SEQUENCE</scope>
    <source>
        <strain evidence="2">Chile</strain>
        <tissue evidence="2">Salivary glands</tissue>
    </source>
</reference>
<dbReference type="GO" id="GO:0016020">
    <property type="term" value="C:membrane"/>
    <property type="evidence" value="ECO:0007669"/>
    <property type="project" value="TreeGrafter"/>
</dbReference>
<dbReference type="PROSITE" id="PS50191">
    <property type="entry name" value="CRAL_TRIO"/>
    <property type="match status" value="1"/>
</dbReference>
<dbReference type="Gene3D" id="1.10.8.20">
    <property type="entry name" value="N-terminal domain of phosphatidylinositol transfer protein sec14p"/>
    <property type="match status" value="1"/>
</dbReference>
<dbReference type="InterPro" id="IPR001251">
    <property type="entry name" value="CRAL-TRIO_dom"/>
</dbReference>
<feature type="domain" description="CRAL-TRIO" evidence="1">
    <location>
        <begin position="123"/>
        <end position="286"/>
    </location>
</feature>
<sequence>MAATRVIMMRPWENNSADGDEDEIANNVKPEGICNILLSEEAAKVASRELREDESTKQQALDQFIEWINKNPDLKDCRTDNNFLLRFLRVKKFSVLMAQQMLLKYLNLRQTFPQLLMNLDYLHTPVLQLIDKGYLFPSPIRDKKGRRVVIGIAANFDPQQYNCEDMAKVHMLTYEALLEEEDTQVFGFTHFGDFRTMSTAHVTLWSPTVFATIFKWGEQSVPMRHKEVHFINVPSALKYVYDFTRSRLSQKIRDRFTIHGNLSELHSKLDPNILPKEYGGVIPMAQMIETWKQQLAEKRERIMALDQMKLLDNKCILKKDGNNNKNKTATSSLSITGSFRKLEVD</sequence>
<dbReference type="Pfam" id="PF00650">
    <property type="entry name" value="CRAL_TRIO"/>
    <property type="match status" value="1"/>
</dbReference>
<organism evidence="2">
    <name type="scientific">Triatoma infestans</name>
    <name type="common">Assassin bug</name>
    <dbReference type="NCBI Taxonomy" id="30076"/>
    <lineage>
        <taxon>Eukaryota</taxon>
        <taxon>Metazoa</taxon>
        <taxon>Ecdysozoa</taxon>
        <taxon>Arthropoda</taxon>
        <taxon>Hexapoda</taxon>
        <taxon>Insecta</taxon>
        <taxon>Pterygota</taxon>
        <taxon>Neoptera</taxon>
        <taxon>Paraneoptera</taxon>
        <taxon>Hemiptera</taxon>
        <taxon>Heteroptera</taxon>
        <taxon>Panheteroptera</taxon>
        <taxon>Cimicomorpha</taxon>
        <taxon>Reduviidae</taxon>
        <taxon>Triatominae</taxon>
        <taxon>Triatoma</taxon>
    </lineage>
</organism>
<name>A0A023F317_TRIIF</name>
<dbReference type="SUPFAM" id="SSF52087">
    <property type="entry name" value="CRAL/TRIO domain"/>
    <property type="match status" value="1"/>
</dbReference>
<dbReference type="SUPFAM" id="SSF46938">
    <property type="entry name" value="CRAL/TRIO N-terminal domain"/>
    <property type="match status" value="1"/>
</dbReference>
<evidence type="ECO:0000313" key="2">
    <source>
        <dbReference type="EMBL" id="JAC15506.1"/>
    </source>
</evidence>
<accession>A0A023F317</accession>
<dbReference type="GO" id="GO:1902936">
    <property type="term" value="F:phosphatidylinositol bisphosphate binding"/>
    <property type="evidence" value="ECO:0007669"/>
    <property type="project" value="TreeGrafter"/>
</dbReference>
<dbReference type="InterPro" id="IPR036273">
    <property type="entry name" value="CRAL/TRIO_N_dom_sf"/>
</dbReference>
<dbReference type="InterPro" id="IPR036865">
    <property type="entry name" value="CRAL-TRIO_dom_sf"/>
</dbReference>